<dbReference type="EC" id="3.2.1.6" evidence="3"/>
<evidence type="ECO:0000256" key="5">
    <source>
        <dbReference type="ARBA" id="ARBA00023295"/>
    </source>
</evidence>
<evidence type="ECO:0000256" key="6">
    <source>
        <dbReference type="SAM" id="SignalP"/>
    </source>
</evidence>
<keyword evidence="5" id="KW-0326">Glycosidase</keyword>
<dbReference type="Gene3D" id="2.60.120.200">
    <property type="match status" value="1"/>
</dbReference>
<dbReference type="Pfam" id="PF26113">
    <property type="entry name" value="GH16_XgeA"/>
    <property type="match status" value="1"/>
</dbReference>
<dbReference type="PROSITE" id="PS51762">
    <property type="entry name" value="GH16_2"/>
    <property type="match status" value="1"/>
</dbReference>
<keyword evidence="9" id="KW-1185">Reference proteome</keyword>
<dbReference type="Proteomes" id="UP001201980">
    <property type="component" value="Unassembled WGS sequence"/>
</dbReference>
<protein>
    <recommendedName>
        <fullName evidence="3">endo-1,3(4)-beta-glucanase</fullName>
        <ecNumber evidence="3">3.2.1.6</ecNumber>
    </recommendedName>
</protein>
<dbReference type="InterPro" id="IPR050546">
    <property type="entry name" value="Glycosyl_Hydrlase_16"/>
</dbReference>
<evidence type="ECO:0000259" key="7">
    <source>
        <dbReference type="PROSITE" id="PS51762"/>
    </source>
</evidence>
<feature type="domain" description="GH16" evidence="7">
    <location>
        <begin position="1"/>
        <end position="283"/>
    </location>
</feature>
<comment type="catalytic activity">
    <reaction evidence="1">
        <text>Endohydrolysis of (1-&gt;3)- or (1-&gt;4)-linkages in beta-D-glucans when the glucose residue whose reducing group is involved in the linkage to be hydrolyzed is itself substituted at C-3.</text>
        <dbReference type="EC" id="3.2.1.6"/>
    </reaction>
</comment>
<sequence>MPRPVTLVLGAAAFTGIANAQQYKLVDNFTEENFFDNFDFINQTDPTHGLVNYVAAQTANNQRLAGYYSGGVYLGADHTNQVSSDGRPSVRVESKKTYNHGLFIGDFAHMPEGCGTWPAFWTYGINPTWPDGGEIDIIEGVNAQETNAMTLHTGAGCSVTMGDVHSGTNLTTDNCNDNEGKNGCGEHSTDTTGYGSGFNAKSGGVYAMEWTSESITVWYFPRDSIPDGVLDTDTPDTSNFGTPAAQFIGGDGCIIDDHFMNHVIVINLTLCGDWAGKVWDEDSTCTAKASTCNEYVENNPDAFTDAYWLVNSVRTFEQTSSSKRDIPKPFTA</sequence>
<dbReference type="SUPFAM" id="SSF49899">
    <property type="entry name" value="Concanavalin A-like lectins/glucanases"/>
    <property type="match status" value="1"/>
</dbReference>
<organism evidence="8 9">
    <name type="scientific">Zalerion maritima</name>
    <dbReference type="NCBI Taxonomy" id="339359"/>
    <lineage>
        <taxon>Eukaryota</taxon>
        <taxon>Fungi</taxon>
        <taxon>Dikarya</taxon>
        <taxon>Ascomycota</taxon>
        <taxon>Pezizomycotina</taxon>
        <taxon>Sordariomycetes</taxon>
        <taxon>Lulworthiomycetidae</taxon>
        <taxon>Lulworthiales</taxon>
        <taxon>Lulworthiaceae</taxon>
        <taxon>Zalerion</taxon>
    </lineage>
</organism>
<comment type="caution">
    <text evidence="8">The sequence shown here is derived from an EMBL/GenBank/DDBJ whole genome shotgun (WGS) entry which is preliminary data.</text>
</comment>
<evidence type="ECO:0000256" key="4">
    <source>
        <dbReference type="ARBA" id="ARBA00022801"/>
    </source>
</evidence>
<name>A0AAD5RPI9_9PEZI</name>
<evidence type="ECO:0000313" key="8">
    <source>
        <dbReference type="EMBL" id="KAJ2901286.1"/>
    </source>
</evidence>
<dbReference type="AlphaFoldDB" id="A0AAD5RPI9"/>
<evidence type="ECO:0000256" key="2">
    <source>
        <dbReference type="ARBA" id="ARBA00006865"/>
    </source>
</evidence>
<accession>A0AAD5RPI9</accession>
<dbReference type="GO" id="GO:0052861">
    <property type="term" value="F:endo-1,3(4)-beta-glucanase activity"/>
    <property type="evidence" value="ECO:0007669"/>
    <property type="project" value="UniProtKB-EC"/>
</dbReference>
<comment type="similarity">
    <text evidence="2">Belongs to the glycosyl hydrolase 16 family.</text>
</comment>
<feature type="chain" id="PRO_5042110972" description="endo-1,3(4)-beta-glucanase" evidence="6">
    <location>
        <begin position="21"/>
        <end position="332"/>
    </location>
</feature>
<dbReference type="InterPro" id="IPR013320">
    <property type="entry name" value="ConA-like_dom_sf"/>
</dbReference>
<evidence type="ECO:0000256" key="1">
    <source>
        <dbReference type="ARBA" id="ARBA00000124"/>
    </source>
</evidence>
<dbReference type="GO" id="GO:0009251">
    <property type="term" value="P:glucan catabolic process"/>
    <property type="evidence" value="ECO:0007669"/>
    <property type="project" value="TreeGrafter"/>
</dbReference>
<evidence type="ECO:0000256" key="3">
    <source>
        <dbReference type="ARBA" id="ARBA00012599"/>
    </source>
</evidence>
<reference evidence="8" key="1">
    <citation type="submission" date="2022-07" db="EMBL/GenBank/DDBJ databases">
        <title>Draft genome sequence of Zalerion maritima ATCC 34329, a (micro)plastics degrading marine fungus.</title>
        <authorList>
            <person name="Paco A."/>
            <person name="Goncalves M.F.M."/>
            <person name="Rocha-Santos T.A.P."/>
            <person name="Alves A."/>
        </authorList>
    </citation>
    <scope>NUCLEOTIDE SEQUENCE</scope>
    <source>
        <strain evidence="8">ATCC 34329</strain>
    </source>
</reference>
<proteinExistence type="inferred from homology"/>
<keyword evidence="6" id="KW-0732">Signal</keyword>
<dbReference type="PANTHER" id="PTHR10963">
    <property type="entry name" value="GLYCOSYL HYDROLASE-RELATED"/>
    <property type="match status" value="1"/>
</dbReference>
<gene>
    <name evidence="8" type="ORF">MKZ38_001995</name>
</gene>
<dbReference type="PANTHER" id="PTHR10963:SF24">
    <property type="entry name" value="GLYCOSIDASE C21B10.07-RELATED"/>
    <property type="match status" value="1"/>
</dbReference>
<keyword evidence="4 8" id="KW-0378">Hydrolase</keyword>
<dbReference type="CDD" id="cd02181">
    <property type="entry name" value="GH16_fungal_Lam16A_glucanase"/>
    <property type="match status" value="1"/>
</dbReference>
<evidence type="ECO:0000313" key="9">
    <source>
        <dbReference type="Proteomes" id="UP001201980"/>
    </source>
</evidence>
<dbReference type="EMBL" id="JAKWBI020000158">
    <property type="protein sequence ID" value="KAJ2901286.1"/>
    <property type="molecule type" value="Genomic_DNA"/>
</dbReference>
<feature type="signal peptide" evidence="6">
    <location>
        <begin position="1"/>
        <end position="20"/>
    </location>
</feature>
<dbReference type="FunFam" id="2.60.120.200:FF:000114">
    <property type="entry name" value="Probable endo-1,3(4)-beta-glucanase NFIA_089530"/>
    <property type="match status" value="1"/>
</dbReference>
<dbReference type="InterPro" id="IPR000757">
    <property type="entry name" value="Beta-glucanase-like"/>
</dbReference>